<keyword evidence="3" id="KW-1185">Reference proteome</keyword>
<protein>
    <submittedName>
        <fullName evidence="2">Uncharacterized protein</fullName>
    </submittedName>
</protein>
<keyword evidence="1" id="KW-0812">Transmembrane</keyword>
<feature type="transmembrane region" description="Helical" evidence="1">
    <location>
        <begin position="58"/>
        <end position="80"/>
    </location>
</feature>
<name>A0ABN8NXS0_9CNID</name>
<sequence length="238" mass="27315">MAETDPLIPHTNATQLQHTRVSVQDVGRTVRVRNTVYSYTNHFIIQSRPYFRRNLPTYINCICFSYFAWIFFLASFLGILAVKGGYFKGTPFYCFVVCAVFIAVFSQHEVVNRRSLPFVLSQPVFDGQESLNALYELTITELQGLALQNYQAGIGFIHVSEGHVKFQAFNRHAVGAMHCARRLSRCSLLEPGPVVSSILEHDSPTADQKTTEQFQNYRLRFSDLFQEGIQMWMKLQRL</sequence>
<proteinExistence type="predicted"/>
<reference evidence="2 3" key="1">
    <citation type="submission" date="2022-05" db="EMBL/GenBank/DDBJ databases">
        <authorList>
            <consortium name="Genoscope - CEA"/>
            <person name="William W."/>
        </authorList>
    </citation>
    <scope>NUCLEOTIDE SEQUENCE [LARGE SCALE GENOMIC DNA]</scope>
</reference>
<evidence type="ECO:0000313" key="3">
    <source>
        <dbReference type="Proteomes" id="UP001159405"/>
    </source>
</evidence>
<keyword evidence="1" id="KW-0472">Membrane</keyword>
<comment type="caution">
    <text evidence="2">The sequence shown here is derived from an EMBL/GenBank/DDBJ whole genome shotgun (WGS) entry which is preliminary data.</text>
</comment>
<accession>A0ABN8NXS0</accession>
<evidence type="ECO:0000256" key="1">
    <source>
        <dbReference type="SAM" id="Phobius"/>
    </source>
</evidence>
<feature type="transmembrane region" description="Helical" evidence="1">
    <location>
        <begin position="86"/>
        <end position="105"/>
    </location>
</feature>
<gene>
    <name evidence="2" type="ORF">PLOB_00032337</name>
</gene>
<keyword evidence="1" id="KW-1133">Transmembrane helix</keyword>
<dbReference type="EMBL" id="CALNXK010000042">
    <property type="protein sequence ID" value="CAH3126338.1"/>
    <property type="molecule type" value="Genomic_DNA"/>
</dbReference>
<organism evidence="2 3">
    <name type="scientific">Porites lobata</name>
    <dbReference type="NCBI Taxonomy" id="104759"/>
    <lineage>
        <taxon>Eukaryota</taxon>
        <taxon>Metazoa</taxon>
        <taxon>Cnidaria</taxon>
        <taxon>Anthozoa</taxon>
        <taxon>Hexacorallia</taxon>
        <taxon>Scleractinia</taxon>
        <taxon>Fungiina</taxon>
        <taxon>Poritidae</taxon>
        <taxon>Porites</taxon>
    </lineage>
</organism>
<evidence type="ECO:0000313" key="2">
    <source>
        <dbReference type="EMBL" id="CAH3126338.1"/>
    </source>
</evidence>
<dbReference type="Proteomes" id="UP001159405">
    <property type="component" value="Unassembled WGS sequence"/>
</dbReference>